<accession>A0A0U0W4Z5</accession>
<dbReference type="Pfam" id="PF01614">
    <property type="entry name" value="IclR_C"/>
    <property type="match status" value="1"/>
</dbReference>
<keyword evidence="3" id="KW-0804">Transcription</keyword>
<dbReference type="Proteomes" id="UP000198875">
    <property type="component" value="Unassembled WGS sequence"/>
</dbReference>
<evidence type="ECO:0000256" key="2">
    <source>
        <dbReference type="ARBA" id="ARBA00023125"/>
    </source>
</evidence>
<dbReference type="SMART" id="SM00346">
    <property type="entry name" value="HTH_ICLR"/>
    <property type="match status" value="1"/>
</dbReference>
<dbReference type="RefSeq" id="WP_085181860.1">
    <property type="nucleotide sequence ID" value="NZ_CSTD01000001.1"/>
</dbReference>
<dbReference type="PROSITE" id="PS51078">
    <property type="entry name" value="ICLR_ED"/>
    <property type="match status" value="1"/>
</dbReference>
<sequence length="254" mass="27334">MSADPDDHDARGGIQVIARAAEILRLLQAHPGGLSQAEIGERTGMARSTVSRILGALDDEGLVASRGARGPYRLGPEIARMAATVRLGVVIDVHPFMEELSRELEETVDLSVLDGDRVTFVDQVVSPHRLRAISAVGESFPLHCCANGKALLASLSPEQQAKALPSRLARLTPNTITTPAALRKELDRVRAEGIAYDREEQTEGICAVSAVLPVGDQIVAVSVPVPAQRFYRREAELAEALLAWVEKTRTSLGH</sequence>
<dbReference type="InterPro" id="IPR012318">
    <property type="entry name" value="HTH_CRP"/>
</dbReference>
<evidence type="ECO:0000313" key="8">
    <source>
        <dbReference type="Proteomes" id="UP000198875"/>
    </source>
</evidence>
<dbReference type="InterPro" id="IPR029016">
    <property type="entry name" value="GAF-like_dom_sf"/>
</dbReference>
<name>A0A0U0W4Z5_MYCBE</name>
<dbReference type="PANTHER" id="PTHR30136">
    <property type="entry name" value="HELIX-TURN-HELIX TRANSCRIPTIONAL REGULATOR, ICLR FAMILY"/>
    <property type="match status" value="1"/>
</dbReference>
<dbReference type="GO" id="GO:0003700">
    <property type="term" value="F:DNA-binding transcription factor activity"/>
    <property type="evidence" value="ECO:0007669"/>
    <property type="project" value="TreeGrafter"/>
</dbReference>
<evidence type="ECO:0000256" key="3">
    <source>
        <dbReference type="ARBA" id="ARBA00023163"/>
    </source>
</evidence>
<dbReference type="InterPro" id="IPR005471">
    <property type="entry name" value="Tscrpt_reg_IclR_N"/>
</dbReference>
<feature type="domain" description="IclR-ED" evidence="6">
    <location>
        <begin position="77"/>
        <end position="254"/>
    </location>
</feature>
<dbReference type="OrthoDB" id="7274111at2"/>
<keyword evidence="1" id="KW-0805">Transcription regulation</keyword>
<dbReference type="SUPFAM" id="SSF46785">
    <property type="entry name" value="Winged helix' DNA-binding domain"/>
    <property type="match status" value="1"/>
</dbReference>
<protein>
    <submittedName>
        <fullName evidence="7">Transcriptional regulator</fullName>
    </submittedName>
</protein>
<dbReference type="InterPro" id="IPR050707">
    <property type="entry name" value="HTH_MetabolicPath_Reg"/>
</dbReference>
<evidence type="ECO:0000256" key="1">
    <source>
        <dbReference type="ARBA" id="ARBA00023015"/>
    </source>
</evidence>
<gene>
    <name evidence="7" type="ORF">BN971_01020</name>
</gene>
<dbReference type="InterPro" id="IPR014757">
    <property type="entry name" value="Tscrpt_reg_IclR_C"/>
</dbReference>
<evidence type="ECO:0000259" key="4">
    <source>
        <dbReference type="PROSITE" id="PS50943"/>
    </source>
</evidence>
<organism evidence="7 8">
    <name type="scientific">Mycobacterium bohemicum DSM 44277</name>
    <dbReference type="NCBI Taxonomy" id="1236609"/>
    <lineage>
        <taxon>Bacteria</taxon>
        <taxon>Bacillati</taxon>
        <taxon>Actinomycetota</taxon>
        <taxon>Actinomycetes</taxon>
        <taxon>Mycobacteriales</taxon>
        <taxon>Mycobacteriaceae</taxon>
        <taxon>Mycobacterium</taxon>
    </lineage>
</organism>
<dbReference type="AlphaFoldDB" id="A0A0U0W4Z5"/>
<dbReference type="GO" id="GO:0045892">
    <property type="term" value="P:negative regulation of DNA-templated transcription"/>
    <property type="evidence" value="ECO:0007669"/>
    <property type="project" value="TreeGrafter"/>
</dbReference>
<dbReference type="Pfam" id="PF09339">
    <property type="entry name" value="HTH_IclR"/>
    <property type="match status" value="1"/>
</dbReference>
<dbReference type="EMBL" id="CSTD01000001">
    <property type="protein sequence ID" value="CPR07473.1"/>
    <property type="molecule type" value="Genomic_DNA"/>
</dbReference>
<dbReference type="SMART" id="SM00419">
    <property type="entry name" value="HTH_CRP"/>
    <property type="match status" value="1"/>
</dbReference>
<dbReference type="PANTHER" id="PTHR30136:SF35">
    <property type="entry name" value="HTH-TYPE TRANSCRIPTIONAL REGULATOR RV1719"/>
    <property type="match status" value="1"/>
</dbReference>
<dbReference type="InterPro" id="IPR001387">
    <property type="entry name" value="Cro/C1-type_HTH"/>
</dbReference>
<evidence type="ECO:0000259" key="6">
    <source>
        <dbReference type="PROSITE" id="PS51078"/>
    </source>
</evidence>
<feature type="domain" description="HTH cro/C1-type" evidence="4">
    <location>
        <begin position="23"/>
        <end position="53"/>
    </location>
</feature>
<dbReference type="PROSITE" id="PS51077">
    <property type="entry name" value="HTH_ICLR"/>
    <property type="match status" value="1"/>
</dbReference>
<proteinExistence type="predicted"/>
<dbReference type="Gene3D" id="1.10.10.10">
    <property type="entry name" value="Winged helix-like DNA-binding domain superfamily/Winged helix DNA-binding domain"/>
    <property type="match status" value="1"/>
</dbReference>
<dbReference type="CDD" id="cd00092">
    <property type="entry name" value="HTH_CRP"/>
    <property type="match status" value="1"/>
</dbReference>
<dbReference type="SUPFAM" id="SSF55781">
    <property type="entry name" value="GAF domain-like"/>
    <property type="match status" value="1"/>
</dbReference>
<evidence type="ECO:0000259" key="5">
    <source>
        <dbReference type="PROSITE" id="PS51077"/>
    </source>
</evidence>
<reference evidence="7 8" key="1">
    <citation type="submission" date="2015-03" db="EMBL/GenBank/DDBJ databases">
        <authorList>
            <person name="Murphy D."/>
        </authorList>
    </citation>
    <scope>NUCLEOTIDE SEQUENCE [LARGE SCALE GENOMIC DNA]</scope>
    <source>
        <strain evidence="7 8">DSM 44277</strain>
    </source>
</reference>
<dbReference type="GO" id="GO:0003677">
    <property type="term" value="F:DNA binding"/>
    <property type="evidence" value="ECO:0007669"/>
    <property type="project" value="UniProtKB-KW"/>
</dbReference>
<dbReference type="InterPro" id="IPR036388">
    <property type="entry name" value="WH-like_DNA-bd_sf"/>
</dbReference>
<feature type="domain" description="HTH iclR-type" evidence="5">
    <location>
        <begin position="14"/>
        <end position="76"/>
    </location>
</feature>
<evidence type="ECO:0000313" key="7">
    <source>
        <dbReference type="EMBL" id="CPR07473.1"/>
    </source>
</evidence>
<keyword evidence="2" id="KW-0238">DNA-binding</keyword>
<dbReference type="PROSITE" id="PS50943">
    <property type="entry name" value="HTH_CROC1"/>
    <property type="match status" value="1"/>
</dbReference>
<dbReference type="Gene3D" id="3.30.450.40">
    <property type="match status" value="1"/>
</dbReference>
<dbReference type="InterPro" id="IPR036390">
    <property type="entry name" value="WH_DNA-bd_sf"/>
</dbReference>